<proteinExistence type="predicted"/>
<name>A0ABU6VX57_9FABA</name>
<evidence type="ECO:0000313" key="1">
    <source>
        <dbReference type="EMBL" id="MED6177696.1"/>
    </source>
</evidence>
<comment type="caution">
    <text evidence="1">The sequence shown here is derived from an EMBL/GenBank/DDBJ whole genome shotgun (WGS) entry which is preliminary data.</text>
</comment>
<evidence type="ECO:0000313" key="2">
    <source>
        <dbReference type="Proteomes" id="UP001341840"/>
    </source>
</evidence>
<protein>
    <submittedName>
        <fullName evidence="1">Uncharacterized protein</fullName>
    </submittedName>
</protein>
<organism evidence="1 2">
    <name type="scientific">Stylosanthes scabra</name>
    <dbReference type="NCBI Taxonomy" id="79078"/>
    <lineage>
        <taxon>Eukaryota</taxon>
        <taxon>Viridiplantae</taxon>
        <taxon>Streptophyta</taxon>
        <taxon>Embryophyta</taxon>
        <taxon>Tracheophyta</taxon>
        <taxon>Spermatophyta</taxon>
        <taxon>Magnoliopsida</taxon>
        <taxon>eudicotyledons</taxon>
        <taxon>Gunneridae</taxon>
        <taxon>Pentapetalae</taxon>
        <taxon>rosids</taxon>
        <taxon>fabids</taxon>
        <taxon>Fabales</taxon>
        <taxon>Fabaceae</taxon>
        <taxon>Papilionoideae</taxon>
        <taxon>50 kb inversion clade</taxon>
        <taxon>dalbergioids sensu lato</taxon>
        <taxon>Dalbergieae</taxon>
        <taxon>Pterocarpus clade</taxon>
        <taxon>Stylosanthes</taxon>
    </lineage>
</organism>
<sequence length="221" mass="24745">SSLNQKERQASLDQESTLTHTKCFQLIHPPSIRRHRSRLLSSISSSSSLRLPPRRPISPVFILFISEIVTEIWNFRCEERIGSYSHVFTEQHHHRPRSVFKPFAEAISEPIPFISNTASLSSSLSSYHNQTYNSLLRRFSSTATELAGTELLYDGLQSSPRLPPCDGDAGRSSPSIPALQAHKFPSSSIRFHTVVPNRIGNFLVSAEELTLGIGSLLPVYF</sequence>
<gene>
    <name evidence="1" type="ORF">PIB30_100534</name>
</gene>
<reference evidence="1 2" key="1">
    <citation type="journal article" date="2023" name="Plants (Basel)">
        <title>Bridging the Gap: Combining Genomics and Transcriptomics Approaches to Understand Stylosanthes scabra, an Orphan Legume from the Brazilian Caatinga.</title>
        <authorList>
            <person name="Ferreira-Neto J.R.C."/>
            <person name="da Silva M.D."/>
            <person name="Binneck E."/>
            <person name="de Melo N.F."/>
            <person name="da Silva R.H."/>
            <person name="de Melo A.L.T.M."/>
            <person name="Pandolfi V."/>
            <person name="Bustamante F.O."/>
            <person name="Brasileiro-Vidal A.C."/>
            <person name="Benko-Iseppon A.M."/>
        </authorList>
    </citation>
    <scope>NUCLEOTIDE SEQUENCE [LARGE SCALE GENOMIC DNA]</scope>
    <source>
        <tissue evidence="1">Leaves</tissue>
    </source>
</reference>
<dbReference type="EMBL" id="JASCZI010153852">
    <property type="protein sequence ID" value="MED6177696.1"/>
    <property type="molecule type" value="Genomic_DNA"/>
</dbReference>
<dbReference type="Proteomes" id="UP001341840">
    <property type="component" value="Unassembled WGS sequence"/>
</dbReference>
<keyword evidence="2" id="KW-1185">Reference proteome</keyword>
<feature type="non-terminal residue" evidence="1">
    <location>
        <position position="1"/>
    </location>
</feature>
<accession>A0ABU6VX57</accession>